<sequence length="77" mass="8156">MAVIMLVIPVAAQACPSCVEALRGSAVGNGFNASILFLLGMPFVLVGSIGGGLFFYLRRHELSRQKEHAYETAGSTI</sequence>
<proteinExistence type="predicted"/>
<keyword evidence="1" id="KW-1133">Transmembrane helix</keyword>
<dbReference type="AlphaFoldDB" id="A0A382XGG5"/>
<organism evidence="2">
    <name type="scientific">marine metagenome</name>
    <dbReference type="NCBI Taxonomy" id="408172"/>
    <lineage>
        <taxon>unclassified sequences</taxon>
        <taxon>metagenomes</taxon>
        <taxon>ecological metagenomes</taxon>
    </lineage>
</organism>
<name>A0A382XGG5_9ZZZZ</name>
<dbReference type="EMBL" id="UINC01167423">
    <property type="protein sequence ID" value="SVD69930.1"/>
    <property type="molecule type" value="Genomic_DNA"/>
</dbReference>
<reference evidence="2" key="1">
    <citation type="submission" date="2018-05" db="EMBL/GenBank/DDBJ databases">
        <authorList>
            <person name="Lanie J.A."/>
            <person name="Ng W.-L."/>
            <person name="Kazmierczak K.M."/>
            <person name="Andrzejewski T.M."/>
            <person name="Davidsen T.M."/>
            <person name="Wayne K.J."/>
            <person name="Tettelin H."/>
            <person name="Glass J.I."/>
            <person name="Rusch D."/>
            <person name="Podicherti R."/>
            <person name="Tsui H.-C.T."/>
            <person name="Winkler M.E."/>
        </authorList>
    </citation>
    <scope>NUCLEOTIDE SEQUENCE</scope>
</reference>
<evidence type="ECO:0000256" key="1">
    <source>
        <dbReference type="SAM" id="Phobius"/>
    </source>
</evidence>
<gene>
    <name evidence="2" type="ORF">METZ01_LOCUS422784</name>
</gene>
<protein>
    <submittedName>
        <fullName evidence="2">Uncharacterized protein</fullName>
    </submittedName>
</protein>
<evidence type="ECO:0000313" key="2">
    <source>
        <dbReference type="EMBL" id="SVD69930.1"/>
    </source>
</evidence>
<accession>A0A382XGG5</accession>
<keyword evidence="1" id="KW-0472">Membrane</keyword>
<keyword evidence="1" id="KW-0812">Transmembrane</keyword>
<feature type="transmembrane region" description="Helical" evidence="1">
    <location>
        <begin position="31"/>
        <end position="57"/>
    </location>
</feature>